<keyword evidence="1 11" id="KW-0479">Metal-binding</keyword>
<organism evidence="15 16">
    <name type="scientific">Porphyromonas miyakawae</name>
    <dbReference type="NCBI Taxonomy" id="3137470"/>
    <lineage>
        <taxon>Bacteria</taxon>
        <taxon>Pseudomonadati</taxon>
        <taxon>Bacteroidota</taxon>
        <taxon>Bacteroidia</taxon>
        <taxon>Bacteroidales</taxon>
        <taxon>Porphyromonadaceae</taxon>
        <taxon>Porphyromonas</taxon>
    </lineage>
</organism>
<dbReference type="Pfam" id="PF13481">
    <property type="entry name" value="AAA_25"/>
    <property type="match status" value="1"/>
</dbReference>
<dbReference type="PANTHER" id="PTHR32472">
    <property type="entry name" value="DNA REPAIR PROTEIN RADA"/>
    <property type="match status" value="1"/>
</dbReference>
<dbReference type="PROSITE" id="PS50162">
    <property type="entry name" value="RECA_2"/>
    <property type="match status" value="1"/>
</dbReference>
<comment type="function">
    <text evidence="11">Plays a role in repairing double-strand DNA breaks, probably involving stabilizing or processing branched DNA or blocked replication forks.</text>
</comment>
<dbReference type="RefSeq" id="WP_411915210.1">
    <property type="nucleotide sequence ID" value="NZ_BAAFSF010000001.1"/>
</dbReference>
<proteinExistence type="inferred from homology"/>
<feature type="domain" description="RecA family profile 1" evidence="14">
    <location>
        <begin position="71"/>
        <end position="218"/>
    </location>
</feature>
<evidence type="ECO:0000256" key="9">
    <source>
        <dbReference type="ARBA" id="ARBA00023125"/>
    </source>
</evidence>
<dbReference type="PRINTS" id="PR01874">
    <property type="entry name" value="DNAREPAIRADA"/>
</dbReference>
<dbReference type="Pfam" id="PF13541">
    <property type="entry name" value="ChlI"/>
    <property type="match status" value="1"/>
</dbReference>
<evidence type="ECO:0000256" key="4">
    <source>
        <dbReference type="ARBA" id="ARBA00022771"/>
    </source>
</evidence>
<evidence type="ECO:0000256" key="5">
    <source>
        <dbReference type="ARBA" id="ARBA00022801"/>
    </source>
</evidence>
<comment type="function">
    <text evidence="13">DNA-dependent ATPase involved in processing of recombination intermediates, plays a role in repairing DNA breaks. Stimulates the branch migration of RecA-mediated strand transfer reactions, allowing the 3' invading strand to extend heteroduplex DNA faster. Binds ssDNA in the presence of ADP but not other nucleotides, has ATPase activity that is stimulated by ssDNA and various branched DNA structures, but inhibited by SSB. Does not have RecA's homology-searching function.</text>
</comment>
<keyword evidence="5" id="KW-0378">Hydrolase</keyword>
<dbReference type="EMBL" id="BAAFSF010000001">
    <property type="protein sequence ID" value="GAB1251399.1"/>
    <property type="molecule type" value="Genomic_DNA"/>
</dbReference>
<evidence type="ECO:0000256" key="10">
    <source>
        <dbReference type="ARBA" id="ARBA00023204"/>
    </source>
</evidence>
<evidence type="ECO:0000256" key="1">
    <source>
        <dbReference type="ARBA" id="ARBA00022723"/>
    </source>
</evidence>
<dbReference type="InterPro" id="IPR004504">
    <property type="entry name" value="DNA_repair_RadA"/>
</dbReference>
<evidence type="ECO:0000259" key="14">
    <source>
        <dbReference type="PROSITE" id="PS50162"/>
    </source>
</evidence>
<feature type="region of interest" description="Lon-protease-like" evidence="11">
    <location>
        <begin position="354"/>
        <end position="460"/>
    </location>
</feature>
<evidence type="ECO:0000313" key="15">
    <source>
        <dbReference type="EMBL" id="GAB1251399.1"/>
    </source>
</evidence>
<dbReference type="Pfam" id="PF18073">
    <property type="entry name" value="Zn_ribbon_LapB"/>
    <property type="match status" value="1"/>
</dbReference>
<evidence type="ECO:0000256" key="2">
    <source>
        <dbReference type="ARBA" id="ARBA00022741"/>
    </source>
</evidence>
<feature type="short sequence motif" description="RadA KNRFG motif" evidence="11">
    <location>
        <begin position="255"/>
        <end position="259"/>
    </location>
</feature>
<dbReference type="InterPro" id="IPR003593">
    <property type="entry name" value="AAA+_ATPase"/>
</dbReference>
<evidence type="ECO:0000256" key="13">
    <source>
        <dbReference type="RuleBase" id="RU003555"/>
    </source>
</evidence>
<keyword evidence="3 11" id="KW-0227">DNA damage</keyword>
<reference evidence="15 16" key="1">
    <citation type="journal article" date="2025" name="Int. J. Syst. Evol. Microbiol.">
        <title>Desulfovibrio falkowii sp. nov., Porphyromonas miyakawae sp. nov., Mediterraneibacter flintii sp. nov. and Owariibacterium komagatae gen. nov., sp. nov., isolated from human faeces.</title>
        <authorList>
            <person name="Hamaguchi T."/>
            <person name="Ohara M."/>
            <person name="Hisatomi A."/>
            <person name="Sekiguchi K."/>
            <person name="Takeda J.I."/>
            <person name="Ueyama J."/>
            <person name="Ito M."/>
            <person name="Nishiwaki H."/>
            <person name="Ogi T."/>
            <person name="Hirayama M."/>
            <person name="Ohkuma M."/>
            <person name="Sakamoto M."/>
            <person name="Ohno K."/>
        </authorList>
    </citation>
    <scope>NUCLEOTIDE SEQUENCE [LARGE SCALE GENOMIC DNA]</scope>
    <source>
        <strain evidence="15 16">13CB11C</strain>
    </source>
</reference>
<dbReference type="InterPro" id="IPR027417">
    <property type="entry name" value="P-loop_NTPase"/>
</dbReference>
<keyword evidence="4 13" id="KW-0863">Zinc-finger</keyword>
<dbReference type="Gene3D" id="3.40.50.300">
    <property type="entry name" value="P-loop containing nucleotide triphosphate hydrolases"/>
    <property type="match status" value="1"/>
</dbReference>
<dbReference type="InterPro" id="IPR020588">
    <property type="entry name" value="RecA_ATP-bd"/>
</dbReference>
<dbReference type="SUPFAM" id="SSF54211">
    <property type="entry name" value="Ribosomal protein S5 domain 2-like"/>
    <property type="match status" value="1"/>
</dbReference>
<feature type="binding site" evidence="11">
    <location>
        <begin position="100"/>
        <end position="107"/>
    </location>
    <ligand>
        <name>ATP</name>
        <dbReference type="ChEBI" id="CHEBI:30616"/>
    </ligand>
</feature>
<name>A0ABQ0E162_9PORP</name>
<keyword evidence="6 13" id="KW-0862">Zinc</keyword>
<evidence type="ECO:0000256" key="3">
    <source>
        <dbReference type="ARBA" id="ARBA00022763"/>
    </source>
</evidence>
<dbReference type="CDD" id="cd01121">
    <property type="entry name" value="RadA_SMS_N"/>
    <property type="match status" value="1"/>
</dbReference>
<evidence type="ECO:0000256" key="7">
    <source>
        <dbReference type="ARBA" id="ARBA00022840"/>
    </source>
</evidence>
<dbReference type="HAMAP" id="MF_01498">
    <property type="entry name" value="RadA_bact"/>
    <property type="match status" value="1"/>
</dbReference>
<protein>
    <recommendedName>
        <fullName evidence="11 12">DNA repair protein RadA</fullName>
    </recommendedName>
</protein>
<evidence type="ECO:0000256" key="8">
    <source>
        <dbReference type="ARBA" id="ARBA00023016"/>
    </source>
</evidence>
<keyword evidence="2 11" id="KW-0547">Nucleotide-binding</keyword>
<dbReference type="NCBIfam" id="TIGR00416">
    <property type="entry name" value="sms"/>
    <property type="match status" value="1"/>
</dbReference>
<keyword evidence="16" id="KW-1185">Reference proteome</keyword>
<dbReference type="PANTHER" id="PTHR32472:SF10">
    <property type="entry name" value="DNA REPAIR PROTEIN RADA-LIKE PROTEIN"/>
    <property type="match status" value="1"/>
</dbReference>
<dbReference type="SUPFAM" id="SSF52540">
    <property type="entry name" value="P-loop containing nucleoside triphosphate hydrolases"/>
    <property type="match status" value="1"/>
</dbReference>
<comment type="similarity">
    <text evidence="11 13">Belongs to the RecA family. RadA subfamily.</text>
</comment>
<keyword evidence="10 11" id="KW-0234">DNA repair</keyword>
<comment type="domain">
    <text evidence="11">The middle region has homology to RecA with ATPase motifs including the RadA KNRFG motif, while the C-terminus is homologous to Lon protease.</text>
</comment>
<evidence type="ECO:0000256" key="11">
    <source>
        <dbReference type="HAMAP-Rule" id="MF_01498"/>
    </source>
</evidence>
<dbReference type="Proteomes" id="UP001628220">
    <property type="component" value="Unassembled WGS sequence"/>
</dbReference>
<dbReference type="InterPro" id="IPR041166">
    <property type="entry name" value="Rubredoxin_2"/>
</dbReference>
<evidence type="ECO:0000256" key="12">
    <source>
        <dbReference type="NCBIfam" id="TIGR00416"/>
    </source>
</evidence>
<keyword evidence="8 11" id="KW-0346">Stress response</keyword>
<accession>A0ABQ0E162</accession>
<sequence>MAKARTVYVCSNCGANYTKWQGQCSFCKSWNTLTEENEPSGSGKEATLAEKIIGTTKGGKPHFLKDITSQQEARITLADSEFNRVLGGGLVRGSFVLLGGDPGIGKSTLILQTVVHTKGLRTLYVSGEESEYQIKMRAERIGISDSEPAILTVTDIEAILNVAEEFKPDLLVIDSIQTVSTSLSESSPGSPAQIKECANLLLRYAKSQGVSVIVIGHITKEGTLAGPKVLEHTVDTVLQFEGDRHYQFRILRASKNRFGSTSELGIYEMEQTGLRIVDNPSEHFISKNMDGLSGRAIAAALEGNRPLLIEAQGLVSSAVYPNPQRSSTGFDLRRLNMLLAVLEKRVGFKLLRQDVFMNIAGGIRINDPAVDLAILLAILSSTIDKPIPGSVCFAGEVGLNGEIRAVNRIRERVAEADRLGYKAFFLPSDNMKGLLQKDYSIRLIGTSNVEGTFRKLFSHE</sequence>
<gene>
    <name evidence="11 15" type="primary">radA</name>
    <name evidence="15" type="ORF">Tsumi_05030</name>
</gene>
<dbReference type="InterPro" id="IPR020568">
    <property type="entry name" value="Ribosomal_Su5_D2-typ_SF"/>
</dbReference>
<keyword evidence="9 11" id="KW-0238">DNA-binding</keyword>
<dbReference type="SMART" id="SM00382">
    <property type="entry name" value="AAA"/>
    <property type="match status" value="1"/>
</dbReference>
<comment type="caution">
    <text evidence="15">The sequence shown here is derived from an EMBL/GenBank/DDBJ whole genome shotgun (WGS) entry which is preliminary data.</text>
</comment>
<dbReference type="InterPro" id="IPR014721">
    <property type="entry name" value="Ribsml_uS5_D2-typ_fold_subgr"/>
</dbReference>
<keyword evidence="7 11" id="KW-0067">ATP-binding</keyword>
<dbReference type="Gene3D" id="3.30.230.10">
    <property type="match status" value="1"/>
</dbReference>
<evidence type="ECO:0000256" key="6">
    <source>
        <dbReference type="ARBA" id="ARBA00022833"/>
    </source>
</evidence>
<evidence type="ECO:0000313" key="16">
    <source>
        <dbReference type="Proteomes" id="UP001628220"/>
    </source>
</evidence>